<keyword evidence="3" id="KW-0812">Transmembrane</keyword>
<feature type="transmembrane region" description="Helical" evidence="3">
    <location>
        <begin position="6"/>
        <end position="26"/>
    </location>
</feature>
<feature type="transmembrane region" description="Helical" evidence="3">
    <location>
        <begin position="158"/>
        <end position="177"/>
    </location>
</feature>
<keyword evidence="5" id="KW-1185">Reference proteome</keyword>
<proteinExistence type="predicted"/>
<keyword evidence="3" id="KW-1133">Transmembrane helix</keyword>
<organism evidence="4 5">
    <name type="scientific">Agromyces rhizosphaerae</name>
    <dbReference type="NCBI Taxonomy" id="88374"/>
    <lineage>
        <taxon>Bacteria</taxon>
        <taxon>Bacillati</taxon>
        <taxon>Actinomycetota</taxon>
        <taxon>Actinomycetes</taxon>
        <taxon>Micrococcales</taxon>
        <taxon>Microbacteriaceae</taxon>
        <taxon>Agromyces</taxon>
    </lineage>
</organism>
<protein>
    <recommendedName>
        <fullName evidence="6">Large exoprotein</fullName>
    </recommendedName>
</protein>
<evidence type="ECO:0000256" key="3">
    <source>
        <dbReference type="SAM" id="Phobius"/>
    </source>
</evidence>
<dbReference type="Proteomes" id="UP001144396">
    <property type="component" value="Unassembled WGS sequence"/>
</dbReference>
<evidence type="ECO:0000256" key="2">
    <source>
        <dbReference type="SAM" id="MobiDB-lite"/>
    </source>
</evidence>
<accession>A0A9W6CZR8</accession>
<feature type="region of interest" description="Disordered" evidence="2">
    <location>
        <begin position="285"/>
        <end position="329"/>
    </location>
</feature>
<keyword evidence="1" id="KW-0175">Coiled coil</keyword>
<feature type="coiled-coil region" evidence="1">
    <location>
        <begin position="67"/>
        <end position="107"/>
    </location>
</feature>
<name>A0A9W6CZR8_9MICO</name>
<feature type="compositionally biased region" description="Low complexity" evidence="2">
    <location>
        <begin position="306"/>
        <end position="319"/>
    </location>
</feature>
<keyword evidence="3" id="KW-0472">Membrane</keyword>
<evidence type="ECO:0000256" key="1">
    <source>
        <dbReference type="SAM" id="Coils"/>
    </source>
</evidence>
<sequence length="348" mass="36414">MDVLGGGILLAVAAVLWIAYLLPSWVRRGQYLATERNTVRLQQTLRILAETSETPEPVTVEANARAIAEQERLLRRQERAAEHEADARRALAEAEEKAARLRAAEARRVAAATVREASGAARRRLRRRRAMCSLGLLLSLVTVVVGLVGLAFGMSEFVALAGGAGMVASLGGIVALARRGVAPAATVQPAASDAPAHPQAAFEPIEFAQEAVEGGWTPQPLPKPLVLSRGTIAATAMASIEAAEQLRRAASEAELEQRAAAMRPDVTSIAARVTGGYGSRIAGREAAAPARSDGHAAPVRPPQPHGGASAVEEAAAPPSRYASMGVVGDTEPGLTDLDAVLRRRRVAG</sequence>
<gene>
    <name evidence="4" type="ORF">ARHIZOSPH14_24340</name>
</gene>
<comment type="caution">
    <text evidence="4">The sequence shown here is derived from an EMBL/GenBank/DDBJ whole genome shotgun (WGS) entry which is preliminary data.</text>
</comment>
<evidence type="ECO:0000313" key="4">
    <source>
        <dbReference type="EMBL" id="GLI28192.1"/>
    </source>
</evidence>
<reference evidence="4" key="1">
    <citation type="submission" date="2022-12" db="EMBL/GenBank/DDBJ databases">
        <title>Reference genome sequencing for broad-spectrum identification of bacterial and archaeal isolates by mass spectrometry.</title>
        <authorList>
            <person name="Sekiguchi Y."/>
            <person name="Tourlousse D.M."/>
        </authorList>
    </citation>
    <scope>NUCLEOTIDE SEQUENCE</scope>
    <source>
        <strain evidence="4">14</strain>
    </source>
</reference>
<feature type="transmembrane region" description="Helical" evidence="3">
    <location>
        <begin position="132"/>
        <end position="152"/>
    </location>
</feature>
<dbReference type="RefSeq" id="WP_281885354.1">
    <property type="nucleotide sequence ID" value="NZ_BSDP01000001.1"/>
</dbReference>
<evidence type="ECO:0000313" key="5">
    <source>
        <dbReference type="Proteomes" id="UP001144396"/>
    </source>
</evidence>
<dbReference type="EMBL" id="BSDP01000001">
    <property type="protein sequence ID" value="GLI28192.1"/>
    <property type="molecule type" value="Genomic_DNA"/>
</dbReference>
<evidence type="ECO:0008006" key="6">
    <source>
        <dbReference type="Google" id="ProtNLM"/>
    </source>
</evidence>
<dbReference type="AlphaFoldDB" id="A0A9W6CZR8"/>